<comment type="caution">
    <text evidence="4">The sequence shown here is derived from an EMBL/GenBank/DDBJ whole genome shotgun (WGS) entry which is preliminary data.</text>
</comment>
<dbReference type="SMART" id="SM00343">
    <property type="entry name" value="ZnF_C2HC"/>
    <property type="match status" value="1"/>
</dbReference>
<evidence type="ECO:0000259" key="3">
    <source>
        <dbReference type="PROSITE" id="PS50158"/>
    </source>
</evidence>
<dbReference type="PROSITE" id="PS50158">
    <property type="entry name" value="ZF_CCHC"/>
    <property type="match status" value="1"/>
</dbReference>
<keyword evidence="1" id="KW-0862">Zinc</keyword>
<dbReference type="InterPro" id="IPR036875">
    <property type="entry name" value="Znf_CCHC_sf"/>
</dbReference>
<dbReference type="EMBL" id="CAXLJM020000109">
    <property type="protein sequence ID" value="CAL8135611.1"/>
    <property type="molecule type" value="Genomic_DNA"/>
</dbReference>
<keyword evidence="5" id="KW-1185">Reference proteome</keyword>
<evidence type="ECO:0000256" key="1">
    <source>
        <dbReference type="PROSITE-ProRule" id="PRU00047"/>
    </source>
</evidence>
<evidence type="ECO:0000313" key="5">
    <source>
        <dbReference type="Proteomes" id="UP001642540"/>
    </source>
</evidence>
<gene>
    <name evidence="4" type="ORF">ODALV1_LOCUS26053</name>
</gene>
<name>A0ABP1RU07_9HEXA</name>
<evidence type="ECO:0000256" key="2">
    <source>
        <dbReference type="SAM" id="MobiDB-lite"/>
    </source>
</evidence>
<sequence>MCEVRGVQHIPEKKIFPWVMSGLHTSVKIRLPRPNPTSLAQLFCIYDALVRGIPPEDDFWALKRLMDFTPPTIAVSPAREADPAFPINHNECFKCGETGHFAKHCSNPRNKSIQPKKKNRRRRKTLKRVSGDLGRGPVRVNLTL</sequence>
<feature type="compositionally biased region" description="Basic residues" evidence="2">
    <location>
        <begin position="114"/>
        <end position="125"/>
    </location>
</feature>
<dbReference type="InterPro" id="IPR001878">
    <property type="entry name" value="Znf_CCHC"/>
</dbReference>
<accession>A0ABP1RU07</accession>
<dbReference type="Gene3D" id="4.10.60.10">
    <property type="entry name" value="Zinc finger, CCHC-type"/>
    <property type="match status" value="1"/>
</dbReference>
<dbReference type="Pfam" id="PF00098">
    <property type="entry name" value="zf-CCHC"/>
    <property type="match status" value="1"/>
</dbReference>
<feature type="region of interest" description="Disordered" evidence="2">
    <location>
        <begin position="106"/>
        <end position="125"/>
    </location>
</feature>
<feature type="domain" description="CCHC-type" evidence="3">
    <location>
        <begin position="92"/>
        <end position="107"/>
    </location>
</feature>
<keyword evidence="1" id="KW-0479">Metal-binding</keyword>
<dbReference type="Proteomes" id="UP001642540">
    <property type="component" value="Unassembled WGS sequence"/>
</dbReference>
<dbReference type="SUPFAM" id="SSF57756">
    <property type="entry name" value="Retrovirus zinc finger-like domains"/>
    <property type="match status" value="1"/>
</dbReference>
<protein>
    <recommendedName>
        <fullName evidence="3">CCHC-type domain-containing protein</fullName>
    </recommendedName>
</protein>
<keyword evidence="1" id="KW-0863">Zinc-finger</keyword>
<proteinExistence type="predicted"/>
<reference evidence="4 5" key="1">
    <citation type="submission" date="2024-08" db="EMBL/GenBank/DDBJ databases">
        <authorList>
            <person name="Cucini C."/>
            <person name="Frati F."/>
        </authorList>
    </citation>
    <scope>NUCLEOTIDE SEQUENCE [LARGE SCALE GENOMIC DNA]</scope>
</reference>
<evidence type="ECO:0000313" key="4">
    <source>
        <dbReference type="EMBL" id="CAL8135611.1"/>
    </source>
</evidence>
<organism evidence="4 5">
    <name type="scientific">Orchesella dallaii</name>
    <dbReference type="NCBI Taxonomy" id="48710"/>
    <lineage>
        <taxon>Eukaryota</taxon>
        <taxon>Metazoa</taxon>
        <taxon>Ecdysozoa</taxon>
        <taxon>Arthropoda</taxon>
        <taxon>Hexapoda</taxon>
        <taxon>Collembola</taxon>
        <taxon>Entomobryomorpha</taxon>
        <taxon>Entomobryoidea</taxon>
        <taxon>Orchesellidae</taxon>
        <taxon>Orchesellinae</taxon>
        <taxon>Orchesella</taxon>
    </lineage>
</organism>